<dbReference type="GO" id="GO:0005829">
    <property type="term" value="C:cytosol"/>
    <property type="evidence" value="ECO:0007669"/>
    <property type="project" value="TreeGrafter"/>
</dbReference>
<dbReference type="GO" id="GO:0061599">
    <property type="term" value="F:molybdopterin molybdotransferase activity"/>
    <property type="evidence" value="ECO:0007669"/>
    <property type="project" value="TreeGrafter"/>
</dbReference>
<dbReference type="EMBL" id="FOKW01000006">
    <property type="protein sequence ID" value="SFC28811.1"/>
    <property type="molecule type" value="Genomic_DNA"/>
</dbReference>
<dbReference type="Gene3D" id="2.170.190.11">
    <property type="entry name" value="Molybdopterin biosynthesis moea protein, domain 3"/>
    <property type="match status" value="1"/>
</dbReference>
<proteinExistence type="predicted"/>
<keyword evidence="1" id="KW-0501">Molybdenum cofactor biosynthesis</keyword>
<accession>A0A1I1HY98</accession>
<keyword evidence="3" id="KW-0808">Transferase</keyword>
<evidence type="ECO:0000313" key="4">
    <source>
        <dbReference type="Proteomes" id="UP000199161"/>
    </source>
</evidence>
<dbReference type="SUPFAM" id="SSF63882">
    <property type="entry name" value="MoeA N-terminal region -like"/>
    <property type="match status" value="1"/>
</dbReference>
<protein>
    <submittedName>
        <fullName evidence="3">Molybdopterin molybdotransferase</fullName>
    </submittedName>
</protein>
<dbReference type="GO" id="GO:0006777">
    <property type="term" value="P:Mo-molybdopterin cofactor biosynthetic process"/>
    <property type="evidence" value="ECO:0007669"/>
    <property type="project" value="UniProtKB-KW"/>
</dbReference>
<dbReference type="SMART" id="SM00852">
    <property type="entry name" value="MoCF_biosynth"/>
    <property type="match status" value="1"/>
</dbReference>
<evidence type="ECO:0000313" key="3">
    <source>
        <dbReference type="EMBL" id="SFC28811.1"/>
    </source>
</evidence>
<dbReference type="RefSeq" id="WP_089788554.1">
    <property type="nucleotide sequence ID" value="NZ_FOKW01000006.1"/>
</dbReference>
<dbReference type="PROSITE" id="PS01079">
    <property type="entry name" value="MOCF_BIOSYNTHESIS_2"/>
    <property type="match status" value="1"/>
</dbReference>
<dbReference type="Gene3D" id="3.40.980.10">
    <property type="entry name" value="MoaB/Mog-like domain"/>
    <property type="match status" value="1"/>
</dbReference>
<dbReference type="InterPro" id="IPR001453">
    <property type="entry name" value="MoaB/Mog_dom"/>
</dbReference>
<dbReference type="Pfam" id="PF03453">
    <property type="entry name" value="MoeA_N"/>
    <property type="match status" value="1"/>
</dbReference>
<evidence type="ECO:0000256" key="1">
    <source>
        <dbReference type="ARBA" id="ARBA00023150"/>
    </source>
</evidence>
<dbReference type="CDD" id="cd00887">
    <property type="entry name" value="MoeA"/>
    <property type="match status" value="1"/>
</dbReference>
<dbReference type="Proteomes" id="UP000199161">
    <property type="component" value="Unassembled WGS sequence"/>
</dbReference>
<dbReference type="InterPro" id="IPR036425">
    <property type="entry name" value="MoaB/Mog-like_dom_sf"/>
</dbReference>
<feature type="domain" description="MoaB/Mog" evidence="2">
    <location>
        <begin position="194"/>
        <end position="326"/>
    </location>
</feature>
<name>A0A1I1HY98_NATHA</name>
<dbReference type="PANTHER" id="PTHR10192">
    <property type="entry name" value="MOLYBDOPTERIN BIOSYNTHESIS PROTEIN"/>
    <property type="match status" value="1"/>
</dbReference>
<sequence>MSDDENDDRDDHSHADLLSLEDAIDRSFARREALLEDRPATTVPLERIAGRVLAEDVVADADRPATDRATMDGYAYAAADAEGEEGPLEVVDPAVYPESEPPALEAGQAVEIATGAPLPERADTVVKREDAVLEDGRLDGPDLAPGTYVYERGSNLEAGESLYAAGDRLDAADAILLRDLGRESVAVADPLSIGVLATGTEIHEGIHTDLDSPMLCNLLRAWGHDPDYEGSVPDEGDRVRDRIDDLADDHDLVVTTGGTSVGEKDHVIDALASLGEVDFHRVRLRPGKPIAIASLPDHDAVAVAVPGKPIGAYVSTALVARPLLTGERRPATLERTFGADVGLGPAGFTYAIPVTLDPDGKEANPLGHADSPLSVYEETFDPSVLSSSTRAASADGFVLTTDPLEAGERVDVVPTTALE</sequence>
<dbReference type="AlphaFoldDB" id="A0A1I1HY98"/>
<organism evidence="3 4">
    <name type="scientific">Natronobacterium haloterrestre</name>
    <name type="common">Halobiforma haloterrestris</name>
    <dbReference type="NCBI Taxonomy" id="148448"/>
    <lineage>
        <taxon>Archaea</taxon>
        <taxon>Methanobacteriati</taxon>
        <taxon>Methanobacteriota</taxon>
        <taxon>Stenosarchaea group</taxon>
        <taxon>Halobacteria</taxon>
        <taxon>Halobacteriales</taxon>
        <taxon>Natrialbaceae</taxon>
        <taxon>Natronobacterium</taxon>
    </lineage>
</organism>
<evidence type="ECO:0000259" key="2">
    <source>
        <dbReference type="SMART" id="SM00852"/>
    </source>
</evidence>
<dbReference type="Gene3D" id="3.90.105.10">
    <property type="entry name" value="Molybdopterin biosynthesis moea protein, domain 2"/>
    <property type="match status" value="1"/>
</dbReference>
<dbReference type="PANTHER" id="PTHR10192:SF5">
    <property type="entry name" value="GEPHYRIN"/>
    <property type="match status" value="1"/>
</dbReference>
<keyword evidence="4" id="KW-1185">Reference proteome</keyword>
<gene>
    <name evidence="3" type="ORF">SAMN05444422_106227</name>
</gene>
<dbReference type="InterPro" id="IPR008284">
    <property type="entry name" value="MoCF_biosynth_CS"/>
</dbReference>
<dbReference type="InterPro" id="IPR038987">
    <property type="entry name" value="MoeA-like"/>
</dbReference>
<dbReference type="SUPFAM" id="SSF53218">
    <property type="entry name" value="Molybdenum cofactor biosynthesis proteins"/>
    <property type="match status" value="1"/>
</dbReference>
<dbReference type="Pfam" id="PF00994">
    <property type="entry name" value="MoCF_biosynth"/>
    <property type="match status" value="1"/>
</dbReference>
<dbReference type="InterPro" id="IPR005110">
    <property type="entry name" value="MoeA_linker/N"/>
</dbReference>
<dbReference type="InterPro" id="IPR036135">
    <property type="entry name" value="MoeA_linker/N_sf"/>
</dbReference>
<reference evidence="4" key="1">
    <citation type="submission" date="2016-10" db="EMBL/GenBank/DDBJ databases">
        <authorList>
            <person name="Varghese N."/>
            <person name="Submissions S."/>
        </authorList>
    </citation>
    <scope>NUCLEOTIDE SEQUENCE [LARGE SCALE GENOMIC DNA]</scope>
    <source>
        <strain evidence="4">DSM 13078</strain>
    </source>
</reference>
<dbReference type="OrthoDB" id="31371at2157"/>